<dbReference type="InterPro" id="IPR008257">
    <property type="entry name" value="Pept_M19"/>
</dbReference>
<name>A0ABR1AGW9_POLSC</name>
<evidence type="ECO:0000313" key="2">
    <source>
        <dbReference type="EMBL" id="KAK6619229.1"/>
    </source>
</evidence>
<reference evidence="2 3" key="1">
    <citation type="submission" date="2023-09" db="EMBL/GenBank/DDBJ databases">
        <title>Genomes of two closely related lineages of the louse Polyplax serrata with different host specificities.</title>
        <authorList>
            <person name="Martinu J."/>
            <person name="Tarabai H."/>
            <person name="Stefka J."/>
            <person name="Hypsa V."/>
        </authorList>
    </citation>
    <scope>NUCLEOTIDE SEQUENCE [LARGE SCALE GENOMIC DNA]</scope>
    <source>
        <strain evidence="2">98ZLc_SE</strain>
    </source>
</reference>
<gene>
    <name evidence="2" type="ORF">RUM44_003611</name>
</gene>
<evidence type="ECO:0000256" key="1">
    <source>
        <dbReference type="SAM" id="Phobius"/>
    </source>
</evidence>
<keyword evidence="1" id="KW-1133">Transmembrane helix</keyword>
<accession>A0ABR1AGW9</accession>
<comment type="caution">
    <text evidence="2">The sequence shown here is derived from an EMBL/GenBank/DDBJ whole genome shotgun (WGS) entry which is preliminary data.</text>
</comment>
<organism evidence="2 3">
    <name type="scientific">Polyplax serrata</name>
    <name type="common">Common mouse louse</name>
    <dbReference type="NCBI Taxonomy" id="468196"/>
    <lineage>
        <taxon>Eukaryota</taxon>
        <taxon>Metazoa</taxon>
        <taxon>Ecdysozoa</taxon>
        <taxon>Arthropoda</taxon>
        <taxon>Hexapoda</taxon>
        <taxon>Insecta</taxon>
        <taxon>Pterygota</taxon>
        <taxon>Neoptera</taxon>
        <taxon>Paraneoptera</taxon>
        <taxon>Psocodea</taxon>
        <taxon>Troctomorpha</taxon>
        <taxon>Phthiraptera</taxon>
        <taxon>Anoplura</taxon>
        <taxon>Polyplacidae</taxon>
        <taxon>Polyplax</taxon>
    </lineage>
</organism>
<dbReference type="PANTHER" id="PTHR10443:SF47">
    <property type="entry name" value="DIPEPTIDASE"/>
    <property type="match status" value="1"/>
</dbReference>
<dbReference type="EMBL" id="JAWJWF010000049">
    <property type="protein sequence ID" value="KAK6619229.1"/>
    <property type="molecule type" value="Genomic_DNA"/>
</dbReference>
<keyword evidence="1" id="KW-0812">Transmembrane</keyword>
<protein>
    <submittedName>
        <fullName evidence="2">Uncharacterized protein</fullName>
    </submittedName>
</protein>
<dbReference type="Proteomes" id="UP001359485">
    <property type="component" value="Unassembled WGS sequence"/>
</dbReference>
<feature type="transmembrane region" description="Helical" evidence="1">
    <location>
        <begin position="28"/>
        <end position="47"/>
    </location>
</feature>
<dbReference type="Gene3D" id="3.20.20.140">
    <property type="entry name" value="Metal-dependent hydrolases"/>
    <property type="match status" value="1"/>
</dbReference>
<keyword evidence="1" id="KW-0472">Membrane</keyword>
<keyword evidence="3" id="KW-1185">Reference proteome</keyword>
<sequence length="181" mass="20556">MLRRWRRVFISVRIQLVSSKSSFVVGEFGLKAAVAAAGMLTFPCGYFRRERQRHNDLPWNIRKFLHNRLKDFKFREDLRQVKPWSSSAWSHTDLPRLRAGHVSAQREVLPEEMNRTAQRGLPGCGETNESFCTLTGSMASLVFAVVSGTRTPSRPVLNARVLLLNCPRGGCPVIFRDPTTL</sequence>
<dbReference type="PANTHER" id="PTHR10443">
    <property type="entry name" value="MICROSOMAL DIPEPTIDASE"/>
    <property type="match status" value="1"/>
</dbReference>
<proteinExistence type="predicted"/>
<evidence type="ECO:0000313" key="3">
    <source>
        <dbReference type="Proteomes" id="UP001359485"/>
    </source>
</evidence>